<keyword evidence="1" id="KW-0812">Transmembrane</keyword>
<sequence>MTIQASNKLQVKDFITLGVLNAVFTVIFILLTVVVGIFPVTGIFAPAIAAIPLGVVFILLMIKVAKKGTLVVSGVLQAVILFLLSGSWTFVVAVISATLLGELIVGGSYKDFHRVTISYAVLICGYALGSFAPIVFFTESWRTASVASGYNASYVNAFTEILNGPILVGILAVSLLGALLGAMLGKKMLKKHFVKAGVILRNER</sequence>
<keyword evidence="1" id="KW-1133">Transmembrane helix</keyword>
<feature type="transmembrane region" description="Helical" evidence="1">
    <location>
        <begin position="43"/>
        <end position="61"/>
    </location>
</feature>
<dbReference type="Pfam" id="PF09605">
    <property type="entry name" value="Trep_Strep"/>
    <property type="match status" value="1"/>
</dbReference>
<evidence type="ECO:0000313" key="2">
    <source>
        <dbReference type="EMBL" id="CVK20151.1"/>
    </source>
</evidence>
<feature type="transmembrane region" description="Helical" evidence="1">
    <location>
        <begin position="166"/>
        <end position="185"/>
    </location>
</feature>
<reference evidence="2 3" key="1">
    <citation type="submission" date="2016-01" db="EMBL/GenBank/DDBJ databases">
        <authorList>
            <person name="Brown R."/>
        </authorList>
    </citation>
    <scope>NUCLEOTIDE SEQUENCE [LARGE SCALE GENOMIC DNA]</scope>
    <source>
        <strain evidence="2">Sporomusa sphaeroides DSM 2875</strain>
    </source>
</reference>
<proteinExistence type="predicted"/>
<dbReference type="NCBIfam" id="TIGR02185">
    <property type="entry name" value="Trep_Strep"/>
    <property type="match status" value="1"/>
</dbReference>
<evidence type="ECO:0000256" key="1">
    <source>
        <dbReference type="SAM" id="Phobius"/>
    </source>
</evidence>
<feature type="transmembrane region" description="Helical" evidence="1">
    <location>
        <begin position="14"/>
        <end position="37"/>
    </location>
</feature>
<accession>A0ABP2C6Z3</accession>
<keyword evidence="1" id="KW-0472">Membrane</keyword>
<evidence type="ECO:0000313" key="3">
    <source>
        <dbReference type="Proteomes" id="UP000245702"/>
    </source>
</evidence>
<comment type="caution">
    <text evidence="2">The sequence shown here is derived from an EMBL/GenBank/DDBJ whole genome shotgun (WGS) entry which is preliminary data.</text>
</comment>
<dbReference type="EMBL" id="FCOW01000015">
    <property type="protein sequence ID" value="CVK20151.1"/>
    <property type="molecule type" value="Genomic_DNA"/>
</dbReference>
<dbReference type="Proteomes" id="UP000245702">
    <property type="component" value="Unassembled WGS sequence"/>
</dbReference>
<organism evidence="2 3">
    <name type="scientific">Sporomusa sphaeroides DSM 2875</name>
    <dbReference type="NCBI Taxonomy" id="1337886"/>
    <lineage>
        <taxon>Bacteria</taxon>
        <taxon>Bacillati</taxon>
        <taxon>Bacillota</taxon>
        <taxon>Negativicutes</taxon>
        <taxon>Selenomonadales</taxon>
        <taxon>Sporomusaceae</taxon>
        <taxon>Sporomusa</taxon>
    </lineage>
</organism>
<protein>
    <submittedName>
        <fullName evidence="2">Uncharacterized protein</fullName>
    </submittedName>
</protein>
<gene>
    <name evidence="2" type="ORF">SSPH_02818</name>
</gene>
<feature type="transmembrane region" description="Helical" evidence="1">
    <location>
        <begin position="116"/>
        <end position="137"/>
    </location>
</feature>
<dbReference type="RefSeq" id="WP_075753425.1">
    <property type="nucleotide sequence ID" value="NZ_CP146991.1"/>
</dbReference>
<dbReference type="InterPro" id="IPR011733">
    <property type="entry name" value="CHP02185_IM"/>
</dbReference>
<keyword evidence="3" id="KW-1185">Reference proteome</keyword>
<name>A0ABP2C6Z3_9FIRM</name>